<accession>A0A1E5GF56</accession>
<dbReference type="STRING" id="903984.BCR21_08305"/>
<dbReference type="SUPFAM" id="SSF50814">
    <property type="entry name" value="Lipocalins"/>
    <property type="match status" value="1"/>
</dbReference>
<dbReference type="InterPro" id="IPR015304">
    <property type="entry name" value="ZinT_dom"/>
</dbReference>
<gene>
    <name evidence="4" type="ORF">BCR21_08305</name>
</gene>
<dbReference type="AlphaFoldDB" id="A0A1E5GF56"/>
<feature type="domain" description="ZinT" evidence="3">
    <location>
        <begin position="1"/>
        <end position="81"/>
    </location>
</feature>
<dbReference type="InterPro" id="IPR012674">
    <property type="entry name" value="Calycin"/>
</dbReference>
<proteinExistence type="predicted"/>
<keyword evidence="1" id="KW-0732">Signal</keyword>
<evidence type="ECO:0000313" key="4">
    <source>
        <dbReference type="EMBL" id="OEG11297.1"/>
    </source>
</evidence>
<reference evidence="5" key="1">
    <citation type="submission" date="2016-09" db="EMBL/GenBank/DDBJ databases">
        <authorList>
            <person name="Gulvik C.A."/>
        </authorList>
    </citation>
    <scope>NUCLEOTIDE SEQUENCE [LARGE SCALE GENOMIC DNA]</scope>
    <source>
        <strain evidence="5">DSM 23328</strain>
    </source>
</reference>
<evidence type="ECO:0000256" key="1">
    <source>
        <dbReference type="ARBA" id="ARBA00022729"/>
    </source>
</evidence>
<comment type="caution">
    <text evidence="4">The sequence shown here is derived from an EMBL/GenBank/DDBJ whole genome shotgun (WGS) entry which is preliminary data.</text>
</comment>
<dbReference type="EMBL" id="MIJZ01000013">
    <property type="protein sequence ID" value="OEG11297.1"/>
    <property type="molecule type" value="Genomic_DNA"/>
</dbReference>
<keyword evidence="2" id="KW-0862">Zinc</keyword>
<evidence type="ECO:0000259" key="3">
    <source>
        <dbReference type="Pfam" id="PF09223"/>
    </source>
</evidence>
<dbReference type="Gene3D" id="2.40.128.20">
    <property type="match status" value="1"/>
</dbReference>
<name>A0A1E5GF56_9ENTE</name>
<dbReference type="Proteomes" id="UP000094068">
    <property type="component" value="Unassembled WGS sequence"/>
</dbReference>
<organism evidence="4 5">
    <name type="scientific">Enterococcus ureasiticus</name>
    <dbReference type="NCBI Taxonomy" id="903984"/>
    <lineage>
        <taxon>Bacteria</taxon>
        <taxon>Bacillati</taxon>
        <taxon>Bacillota</taxon>
        <taxon>Bacilli</taxon>
        <taxon>Lactobacillales</taxon>
        <taxon>Enterococcaceae</taxon>
        <taxon>Enterococcus</taxon>
    </lineage>
</organism>
<sequence length="82" mass="9516">MTYDSSKKGVRYLFSAIDENIAAPRHIQFSDRNIKPTKAEHCHLYFGDESQETLLKGLDNWPTYYKSDLSGSDIVHDVLYHH</sequence>
<evidence type="ECO:0000313" key="5">
    <source>
        <dbReference type="Proteomes" id="UP000094068"/>
    </source>
</evidence>
<dbReference type="GO" id="GO:0008270">
    <property type="term" value="F:zinc ion binding"/>
    <property type="evidence" value="ECO:0007669"/>
    <property type="project" value="InterPro"/>
</dbReference>
<dbReference type="Pfam" id="PF09223">
    <property type="entry name" value="ZinT"/>
    <property type="match status" value="1"/>
</dbReference>
<evidence type="ECO:0000256" key="2">
    <source>
        <dbReference type="ARBA" id="ARBA00022833"/>
    </source>
</evidence>
<protein>
    <recommendedName>
        <fullName evidence="3">ZinT domain-containing protein</fullName>
    </recommendedName>
</protein>
<keyword evidence="5" id="KW-1185">Reference proteome</keyword>